<sequence>MDVTLPVSCGPFMVDVIDFMFLAFIVVACVVVVTLLPRIIISSVIMFCACLFSNDRLSWVYRGL</sequence>
<feature type="transmembrane region" description="Helical" evidence="1">
    <location>
        <begin position="20"/>
        <end position="52"/>
    </location>
</feature>
<organism evidence="2">
    <name type="scientific">Aspergillus flavus</name>
    <dbReference type="NCBI Taxonomy" id="5059"/>
    <lineage>
        <taxon>Eukaryota</taxon>
        <taxon>Fungi</taxon>
        <taxon>Dikarya</taxon>
        <taxon>Ascomycota</taxon>
        <taxon>Pezizomycotina</taxon>
        <taxon>Eurotiomycetes</taxon>
        <taxon>Eurotiomycetidae</taxon>
        <taxon>Eurotiales</taxon>
        <taxon>Aspergillaceae</taxon>
        <taxon>Aspergillus</taxon>
        <taxon>Aspergillus subgen. Circumdati</taxon>
    </lineage>
</organism>
<dbReference type="EMBL" id="ML734551">
    <property type="protein sequence ID" value="KAB8253442.1"/>
    <property type="molecule type" value="Genomic_DNA"/>
</dbReference>
<keyword evidence="1" id="KW-0812">Transmembrane</keyword>
<proteinExistence type="predicted"/>
<keyword evidence="1" id="KW-1133">Transmembrane helix</keyword>
<protein>
    <submittedName>
        <fullName evidence="2">Uncharacterized protein</fullName>
    </submittedName>
</protein>
<dbReference type="AlphaFoldDB" id="A0A5N6HFX0"/>
<evidence type="ECO:0000256" key="1">
    <source>
        <dbReference type="SAM" id="Phobius"/>
    </source>
</evidence>
<accession>A0A5N6HFX0</accession>
<dbReference type="Proteomes" id="UP000325434">
    <property type="component" value="Unassembled WGS sequence"/>
</dbReference>
<evidence type="ECO:0000313" key="2">
    <source>
        <dbReference type="EMBL" id="KAB8253442.1"/>
    </source>
</evidence>
<gene>
    <name evidence="2" type="ORF">BDV35DRAFT_333790</name>
</gene>
<name>A0A5N6HFX0_ASPFL</name>
<keyword evidence="1" id="KW-0472">Membrane</keyword>
<reference evidence="2" key="1">
    <citation type="submission" date="2019-04" db="EMBL/GenBank/DDBJ databases">
        <title>Friends and foes A comparative genomics study of 23 Aspergillus species from section Flavi.</title>
        <authorList>
            <consortium name="DOE Joint Genome Institute"/>
            <person name="Kjaerbolling I."/>
            <person name="Vesth T."/>
            <person name="Frisvad J.C."/>
            <person name="Nybo J.L."/>
            <person name="Theobald S."/>
            <person name="Kildgaard S."/>
            <person name="Isbrandt T."/>
            <person name="Kuo A."/>
            <person name="Sato A."/>
            <person name="Lyhne E.K."/>
            <person name="Kogle M.E."/>
            <person name="Wiebenga A."/>
            <person name="Kun R.S."/>
            <person name="Lubbers R.J."/>
            <person name="Makela M.R."/>
            <person name="Barry K."/>
            <person name="Chovatia M."/>
            <person name="Clum A."/>
            <person name="Daum C."/>
            <person name="Haridas S."/>
            <person name="He G."/>
            <person name="LaButti K."/>
            <person name="Lipzen A."/>
            <person name="Mondo S."/>
            <person name="Riley R."/>
            <person name="Salamov A."/>
            <person name="Simmons B.A."/>
            <person name="Magnuson J.K."/>
            <person name="Henrissat B."/>
            <person name="Mortensen U.H."/>
            <person name="Larsen T.O."/>
            <person name="Devries R.P."/>
            <person name="Grigoriev I.V."/>
            <person name="Machida M."/>
            <person name="Baker S.E."/>
            <person name="Andersen M.R."/>
        </authorList>
    </citation>
    <scope>NUCLEOTIDE SEQUENCE [LARGE SCALE GENOMIC DNA]</scope>
    <source>
        <strain evidence="2">CBS 121.62</strain>
    </source>
</reference>